<dbReference type="EMBL" id="JAACFV010000194">
    <property type="protein sequence ID" value="KAF7503158.1"/>
    <property type="molecule type" value="Genomic_DNA"/>
</dbReference>
<evidence type="ECO:0000313" key="1">
    <source>
        <dbReference type="EMBL" id="KAF7503158.1"/>
    </source>
</evidence>
<dbReference type="Proteomes" id="UP000606974">
    <property type="component" value="Unassembled WGS sequence"/>
</dbReference>
<name>A0A8H7E051_9EURO</name>
<keyword evidence="2" id="KW-1185">Reference proteome</keyword>
<comment type="caution">
    <text evidence="1">The sequence shown here is derived from an EMBL/GenBank/DDBJ whole genome shotgun (WGS) entry which is preliminary data.</text>
</comment>
<evidence type="ECO:0008006" key="3">
    <source>
        <dbReference type="Google" id="ProtNLM"/>
    </source>
</evidence>
<gene>
    <name evidence="1" type="ORF">GJ744_004262</name>
</gene>
<dbReference type="OrthoDB" id="4185642at2759"/>
<proteinExistence type="predicted"/>
<dbReference type="InterPro" id="IPR011009">
    <property type="entry name" value="Kinase-like_dom_sf"/>
</dbReference>
<protein>
    <recommendedName>
        <fullName evidence="3">Protein kinase domain-containing protein</fullName>
    </recommendedName>
</protein>
<sequence length="247" mass="28659">MKPWLSGPFMPDRAEVKKLLMTISSSDTHFIKLIHWSDSSNIFLVEYKGQERILKVFHENEDRGMADDGRRDLDRYRSEARAYVNLKKSGLCDRGIVPKLYGFIESLDPKSFERELHSFLRDKHFPNAILLEYLPGASSMNYSKYSEGRMNIAIESIQQIHELAFVQHLDTYTKNILLVPGPPERVLWTDFDITVSFKDRSELTAEDKESMDFELEIVKSLGELLAEDHKLGWPKESRGFGESVHRM</sequence>
<reference evidence="1" key="1">
    <citation type="submission" date="2020-02" db="EMBL/GenBank/DDBJ databases">
        <authorList>
            <person name="Palmer J.M."/>
        </authorList>
    </citation>
    <scope>NUCLEOTIDE SEQUENCE</scope>
    <source>
        <strain evidence="1">EPUS1.4</strain>
        <tissue evidence="1">Thallus</tissue>
    </source>
</reference>
<dbReference type="AlphaFoldDB" id="A0A8H7E051"/>
<dbReference type="SUPFAM" id="SSF56112">
    <property type="entry name" value="Protein kinase-like (PK-like)"/>
    <property type="match status" value="1"/>
</dbReference>
<accession>A0A8H7E051</accession>
<organism evidence="1 2">
    <name type="scientific">Endocarpon pusillum</name>
    <dbReference type="NCBI Taxonomy" id="364733"/>
    <lineage>
        <taxon>Eukaryota</taxon>
        <taxon>Fungi</taxon>
        <taxon>Dikarya</taxon>
        <taxon>Ascomycota</taxon>
        <taxon>Pezizomycotina</taxon>
        <taxon>Eurotiomycetes</taxon>
        <taxon>Chaetothyriomycetidae</taxon>
        <taxon>Verrucariales</taxon>
        <taxon>Verrucariaceae</taxon>
        <taxon>Endocarpon</taxon>
    </lineage>
</organism>
<evidence type="ECO:0000313" key="2">
    <source>
        <dbReference type="Proteomes" id="UP000606974"/>
    </source>
</evidence>